<organism evidence="9 10">
    <name type="scientific">Allomyces macrogynus (strain ATCC 38327)</name>
    <name type="common">Allomyces javanicus var. macrogynus</name>
    <dbReference type="NCBI Taxonomy" id="578462"/>
    <lineage>
        <taxon>Eukaryota</taxon>
        <taxon>Fungi</taxon>
        <taxon>Fungi incertae sedis</taxon>
        <taxon>Blastocladiomycota</taxon>
        <taxon>Blastocladiomycetes</taxon>
        <taxon>Blastocladiales</taxon>
        <taxon>Blastocladiaceae</taxon>
        <taxon>Allomyces</taxon>
    </lineage>
</organism>
<dbReference type="PROSITE" id="PS00518">
    <property type="entry name" value="ZF_RING_1"/>
    <property type="match status" value="1"/>
</dbReference>
<feature type="region of interest" description="Disordered" evidence="7">
    <location>
        <begin position="308"/>
        <end position="361"/>
    </location>
</feature>
<evidence type="ECO:0000256" key="7">
    <source>
        <dbReference type="SAM" id="MobiDB-lite"/>
    </source>
</evidence>
<dbReference type="GO" id="GO:0000151">
    <property type="term" value="C:ubiquitin ligase complex"/>
    <property type="evidence" value="ECO:0007669"/>
    <property type="project" value="TreeGrafter"/>
</dbReference>
<keyword evidence="2" id="KW-0479">Metal-binding</keyword>
<dbReference type="PANTHER" id="PTHR15067:SF4">
    <property type="entry name" value="E3 UBIQUITIN-PROTEIN LIGASE RNF8"/>
    <property type="match status" value="1"/>
</dbReference>
<feature type="domain" description="RING-type" evidence="8">
    <location>
        <begin position="49"/>
        <end position="87"/>
    </location>
</feature>
<sequence length="361" mass="37090">MDPLIDLGAPPPWPPPPPPTPAGASSLESTDDLWLRDLTYPDADTNLVCPICTVPFLHAVTLPCGHSFCAACLATARDLRNDCPTCRQPIDGDPAPAYALRALADDEALAHARDACVARQDTAVEEPEPRGAAAAGLDDGDGSLDDSDADADGVAVPDPTPVVTACANAPYCSWTGADPIAHAATCPATHLTPFLASTAARLASVESRLTHAESAAHAAHATATHALSDLHRVAATVDALSAWRDVVQGDIEHVRAALANVELRAAVELQTEVLKWREDVLGLKAYCVALKGQVGQVATMVAASAAATRPRVPSAGAKPVPVPPLTAASAGSNSSSARALSSSPGSPGSPGFPYHHQETKL</sequence>
<reference evidence="10" key="2">
    <citation type="submission" date="2009-11" db="EMBL/GenBank/DDBJ databases">
        <title>The Genome Sequence of Allomyces macrogynus strain ATCC 38327.</title>
        <authorList>
            <consortium name="The Broad Institute Genome Sequencing Platform"/>
            <person name="Russ C."/>
            <person name="Cuomo C."/>
            <person name="Shea T."/>
            <person name="Young S.K."/>
            <person name="Zeng Q."/>
            <person name="Koehrsen M."/>
            <person name="Haas B."/>
            <person name="Borodovsky M."/>
            <person name="Guigo R."/>
            <person name="Alvarado L."/>
            <person name="Berlin A."/>
            <person name="Borenstein D."/>
            <person name="Chen Z."/>
            <person name="Engels R."/>
            <person name="Freedman E."/>
            <person name="Gellesch M."/>
            <person name="Goldberg J."/>
            <person name="Griggs A."/>
            <person name="Gujja S."/>
            <person name="Heiman D."/>
            <person name="Hepburn T."/>
            <person name="Howarth C."/>
            <person name="Jen D."/>
            <person name="Larson L."/>
            <person name="Lewis B."/>
            <person name="Mehta T."/>
            <person name="Park D."/>
            <person name="Pearson M."/>
            <person name="Roberts A."/>
            <person name="Saif S."/>
            <person name="Shenoy N."/>
            <person name="Sisk P."/>
            <person name="Stolte C."/>
            <person name="Sykes S."/>
            <person name="Walk T."/>
            <person name="White J."/>
            <person name="Yandava C."/>
            <person name="Burger G."/>
            <person name="Gray M.W."/>
            <person name="Holland P.W.H."/>
            <person name="King N."/>
            <person name="Lang F.B.F."/>
            <person name="Roger A.J."/>
            <person name="Ruiz-Trillo I."/>
            <person name="Lander E."/>
            <person name="Nusbaum C."/>
        </authorList>
    </citation>
    <scope>NUCLEOTIDE SEQUENCE [LARGE SCALE GENOMIC DNA]</scope>
    <source>
        <strain evidence="10">ATCC 38327</strain>
    </source>
</reference>
<feature type="compositionally biased region" description="Pro residues" evidence="7">
    <location>
        <begin position="9"/>
        <end position="21"/>
    </location>
</feature>
<dbReference type="SMART" id="SM00184">
    <property type="entry name" value="RING"/>
    <property type="match status" value="1"/>
</dbReference>
<reference evidence="9 10" key="1">
    <citation type="submission" date="2009-11" db="EMBL/GenBank/DDBJ databases">
        <title>Annotation of Allomyces macrogynus ATCC 38327.</title>
        <authorList>
            <consortium name="The Broad Institute Genome Sequencing Platform"/>
            <person name="Russ C."/>
            <person name="Cuomo C."/>
            <person name="Burger G."/>
            <person name="Gray M.W."/>
            <person name="Holland P.W.H."/>
            <person name="King N."/>
            <person name="Lang F.B.F."/>
            <person name="Roger A.J."/>
            <person name="Ruiz-Trillo I."/>
            <person name="Young S.K."/>
            <person name="Zeng Q."/>
            <person name="Gargeya S."/>
            <person name="Fitzgerald M."/>
            <person name="Haas B."/>
            <person name="Abouelleil A."/>
            <person name="Alvarado L."/>
            <person name="Arachchi H.M."/>
            <person name="Berlin A."/>
            <person name="Chapman S.B."/>
            <person name="Gearin G."/>
            <person name="Goldberg J."/>
            <person name="Griggs A."/>
            <person name="Gujja S."/>
            <person name="Hansen M."/>
            <person name="Heiman D."/>
            <person name="Howarth C."/>
            <person name="Larimer J."/>
            <person name="Lui A."/>
            <person name="MacDonald P.J.P."/>
            <person name="McCowen C."/>
            <person name="Montmayeur A."/>
            <person name="Murphy C."/>
            <person name="Neiman D."/>
            <person name="Pearson M."/>
            <person name="Priest M."/>
            <person name="Roberts A."/>
            <person name="Saif S."/>
            <person name="Shea T."/>
            <person name="Sisk P."/>
            <person name="Stolte C."/>
            <person name="Sykes S."/>
            <person name="Wortman J."/>
            <person name="Nusbaum C."/>
            <person name="Birren B."/>
        </authorList>
    </citation>
    <scope>NUCLEOTIDE SEQUENCE [LARGE SCALE GENOMIC DNA]</scope>
    <source>
        <strain evidence="9 10">ATCC 38327</strain>
    </source>
</reference>
<dbReference type="InterPro" id="IPR001841">
    <property type="entry name" value="Znf_RING"/>
</dbReference>
<dbReference type="EMBL" id="GG745370">
    <property type="protein sequence ID" value="KNE71145.1"/>
    <property type="molecule type" value="Genomic_DNA"/>
</dbReference>
<protein>
    <recommendedName>
        <fullName evidence="8">RING-type domain-containing protein</fullName>
    </recommendedName>
</protein>
<evidence type="ECO:0000256" key="1">
    <source>
        <dbReference type="ARBA" id="ARBA00022679"/>
    </source>
</evidence>
<dbReference type="Gene3D" id="3.30.40.10">
    <property type="entry name" value="Zinc/RING finger domain, C3HC4 (zinc finger)"/>
    <property type="match status" value="1"/>
</dbReference>
<evidence type="ECO:0000313" key="9">
    <source>
        <dbReference type="EMBL" id="KNE71145.1"/>
    </source>
</evidence>
<feature type="compositionally biased region" description="Low complexity" evidence="7">
    <location>
        <begin position="327"/>
        <end position="353"/>
    </location>
</feature>
<feature type="region of interest" description="Disordered" evidence="7">
    <location>
        <begin position="119"/>
        <end position="157"/>
    </location>
</feature>
<evidence type="ECO:0000256" key="2">
    <source>
        <dbReference type="ARBA" id="ARBA00022723"/>
    </source>
</evidence>
<dbReference type="Proteomes" id="UP000054350">
    <property type="component" value="Unassembled WGS sequence"/>
</dbReference>
<dbReference type="InterPro" id="IPR013083">
    <property type="entry name" value="Znf_RING/FYVE/PHD"/>
</dbReference>
<proteinExistence type="predicted"/>
<dbReference type="AlphaFoldDB" id="A0A0L0T8U4"/>
<keyword evidence="4" id="KW-0833">Ubl conjugation pathway</keyword>
<keyword evidence="3 6" id="KW-0863">Zinc-finger</keyword>
<evidence type="ECO:0000256" key="3">
    <source>
        <dbReference type="ARBA" id="ARBA00022771"/>
    </source>
</evidence>
<evidence type="ECO:0000256" key="6">
    <source>
        <dbReference type="PROSITE-ProRule" id="PRU00175"/>
    </source>
</evidence>
<keyword evidence="1" id="KW-0808">Transferase</keyword>
<keyword evidence="10" id="KW-1185">Reference proteome</keyword>
<feature type="compositionally biased region" description="Acidic residues" evidence="7">
    <location>
        <begin position="138"/>
        <end position="151"/>
    </location>
</feature>
<keyword evidence="5" id="KW-0862">Zinc</keyword>
<evidence type="ECO:0000256" key="4">
    <source>
        <dbReference type="ARBA" id="ARBA00022786"/>
    </source>
</evidence>
<dbReference type="GO" id="GO:0061630">
    <property type="term" value="F:ubiquitin protein ligase activity"/>
    <property type="evidence" value="ECO:0007669"/>
    <property type="project" value="TreeGrafter"/>
</dbReference>
<gene>
    <name evidence="9" type="ORF">AMAG_15811</name>
</gene>
<accession>A0A0L0T8U4</accession>
<dbReference type="GO" id="GO:0005829">
    <property type="term" value="C:cytosol"/>
    <property type="evidence" value="ECO:0007669"/>
    <property type="project" value="TreeGrafter"/>
</dbReference>
<dbReference type="OrthoDB" id="1630758at2759"/>
<dbReference type="Pfam" id="PF13920">
    <property type="entry name" value="zf-C3HC4_3"/>
    <property type="match status" value="1"/>
</dbReference>
<evidence type="ECO:0000256" key="5">
    <source>
        <dbReference type="ARBA" id="ARBA00022833"/>
    </source>
</evidence>
<evidence type="ECO:0000259" key="8">
    <source>
        <dbReference type="PROSITE" id="PS50089"/>
    </source>
</evidence>
<dbReference type="GO" id="GO:0006511">
    <property type="term" value="P:ubiquitin-dependent protein catabolic process"/>
    <property type="evidence" value="ECO:0007669"/>
    <property type="project" value="TreeGrafter"/>
</dbReference>
<dbReference type="GO" id="GO:0008270">
    <property type="term" value="F:zinc ion binding"/>
    <property type="evidence" value="ECO:0007669"/>
    <property type="project" value="UniProtKB-KW"/>
</dbReference>
<dbReference type="PANTHER" id="PTHR15067">
    <property type="entry name" value="E3 UBIQUITIN-PROTEIN LIGASE RNF8"/>
    <property type="match status" value="1"/>
</dbReference>
<dbReference type="PROSITE" id="PS50089">
    <property type="entry name" value="ZF_RING_2"/>
    <property type="match status" value="1"/>
</dbReference>
<dbReference type="InterPro" id="IPR017907">
    <property type="entry name" value="Znf_RING_CS"/>
</dbReference>
<dbReference type="SUPFAM" id="SSF57850">
    <property type="entry name" value="RING/U-box"/>
    <property type="match status" value="1"/>
</dbReference>
<dbReference type="GO" id="GO:0016567">
    <property type="term" value="P:protein ubiquitination"/>
    <property type="evidence" value="ECO:0007669"/>
    <property type="project" value="TreeGrafter"/>
</dbReference>
<dbReference type="VEuPathDB" id="FungiDB:AMAG_15811"/>
<name>A0A0L0T8U4_ALLM3</name>
<evidence type="ECO:0000313" key="10">
    <source>
        <dbReference type="Proteomes" id="UP000054350"/>
    </source>
</evidence>
<feature type="region of interest" description="Disordered" evidence="7">
    <location>
        <begin position="1"/>
        <end position="27"/>
    </location>
</feature>
<dbReference type="STRING" id="578462.A0A0L0T8U4"/>